<feature type="compositionally biased region" description="Basic residues" evidence="1">
    <location>
        <begin position="66"/>
        <end position="75"/>
    </location>
</feature>
<reference evidence="2" key="2">
    <citation type="submission" date="2023-04" db="EMBL/GenBank/DDBJ databases">
        <authorList>
            <person name="Bu L."/>
            <person name="Lu L."/>
            <person name="Laidemitt M.R."/>
            <person name="Zhang S.M."/>
            <person name="Mutuku M."/>
            <person name="Mkoji G."/>
            <person name="Steinauer M."/>
            <person name="Loker E.S."/>
        </authorList>
    </citation>
    <scope>NUCLEOTIDE SEQUENCE</scope>
    <source>
        <strain evidence="2">KasaAsao</strain>
        <tissue evidence="2">Whole Snail</tissue>
    </source>
</reference>
<comment type="caution">
    <text evidence="2">The sequence shown here is derived from an EMBL/GenBank/DDBJ whole genome shotgun (WGS) entry which is preliminary data.</text>
</comment>
<feature type="region of interest" description="Disordered" evidence="1">
    <location>
        <begin position="62"/>
        <end position="97"/>
    </location>
</feature>
<evidence type="ECO:0000256" key="1">
    <source>
        <dbReference type="SAM" id="MobiDB-lite"/>
    </source>
</evidence>
<name>A0AAD8ANP1_BIOPF</name>
<keyword evidence="3" id="KW-1185">Reference proteome</keyword>
<organism evidence="2 3">
    <name type="scientific">Biomphalaria pfeifferi</name>
    <name type="common">Bloodfluke planorb</name>
    <name type="synonym">Freshwater snail</name>
    <dbReference type="NCBI Taxonomy" id="112525"/>
    <lineage>
        <taxon>Eukaryota</taxon>
        <taxon>Metazoa</taxon>
        <taxon>Spiralia</taxon>
        <taxon>Lophotrochozoa</taxon>
        <taxon>Mollusca</taxon>
        <taxon>Gastropoda</taxon>
        <taxon>Heterobranchia</taxon>
        <taxon>Euthyneura</taxon>
        <taxon>Panpulmonata</taxon>
        <taxon>Hygrophila</taxon>
        <taxon>Lymnaeoidea</taxon>
        <taxon>Planorbidae</taxon>
        <taxon>Biomphalaria</taxon>
    </lineage>
</organism>
<dbReference type="Proteomes" id="UP001233172">
    <property type="component" value="Unassembled WGS sequence"/>
</dbReference>
<evidence type="ECO:0000313" key="3">
    <source>
        <dbReference type="Proteomes" id="UP001233172"/>
    </source>
</evidence>
<gene>
    <name evidence="2" type="ORF">Bpfe_031080</name>
</gene>
<proteinExistence type="predicted"/>
<dbReference type="AlphaFoldDB" id="A0AAD8ANP1"/>
<evidence type="ECO:0000313" key="2">
    <source>
        <dbReference type="EMBL" id="KAK0039493.1"/>
    </source>
</evidence>
<reference evidence="2" key="1">
    <citation type="journal article" date="2023" name="PLoS Negl. Trop. Dis.">
        <title>A genome sequence for Biomphalaria pfeifferi, the major vector snail for the human-infecting parasite Schistosoma mansoni.</title>
        <authorList>
            <person name="Bu L."/>
            <person name="Lu L."/>
            <person name="Laidemitt M.R."/>
            <person name="Zhang S.M."/>
            <person name="Mutuku M."/>
            <person name="Mkoji G."/>
            <person name="Steinauer M."/>
            <person name="Loker E.S."/>
        </authorList>
    </citation>
    <scope>NUCLEOTIDE SEQUENCE</scope>
    <source>
        <strain evidence="2">KasaAsao</strain>
    </source>
</reference>
<protein>
    <submittedName>
        <fullName evidence="2">Uncharacterized protein</fullName>
    </submittedName>
</protein>
<accession>A0AAD8ANP1</accession>
<sequence length="212" mass="23680">MLKPSSDSQQRRSFTVIALVAVAPERGKAQVLYRRDYDLHGSSLLTTRSVYCSAEKREDARYEKPQRRHRCKGRPSRSCCERRHQHQQDPDDKADCTPSCAHVHAHASTPLAALEPAARSSSPARYACAAARISLVVMPCMYEGIRNGATCSWPPGRNWYTVAQRPLVLPLKTSSVSRSRRTTARSPSYEMLPACSMQLCSRKGGYRQVLSA</sequence>
<feature type="compositionally biased region" description="Basic and acidic residues" evidence="1">
    <location>
        <begin position="79"/>
        <end position="95"/>
    </location>
</feature>
<dbReference type="EMBL" id="JASAOG010000445">
    <property type="protein sequence ID" value="KAK0039493.1"/>
    <property type="molecule type" value="Genomic_DNA"/>
</dbReference>